<dbReference type="eggNOG" id="COG1573">
    <property type="taxonomic scope" value="Bacteria"/>
</dbReference>
<evidence type="ECO:0000256" key="3">
    <source>
        <dbReference type="ARBA" id="ARBA00022763"/>
    </source>
</evidence>
<keyword evidence="2" id="KW-0479">Metal-binding</keyword>
<reference evidence="10" key="1">
    <citation type="submission" date="2009-12" db="EMBL/GenBank/DDBJ databases">
        <title>Complete sequence of Treponema azotonutricium strain ZAS-9.</title>
        <authorList>
            <person name="Tetu S.G."/>
            <person name="Matson E."/>
            <person name="Ren Q."/>
            <person name="Seshadri R."/>
            <person name="Elbourne L."/>
            <person name="Hassan K.A."/>
            <person name="Durkin A."/>
            <person name="Radune D."/>
            <person name="Mohamoud Y."/>
            <person name="Shay R."/>
            <person name="Jin S."/>
            <person name="Zhang X."/>
            <person name="Lucey K."/>
            <person name="Ballor N.R."/>
            <person name="Ottesen E."/>
            <person name="Rosenthal R."/>
            <person name="Allen A."/>
            <person name="Leadbetter J.R."/>
            <person name="Paulsen I.T."/>
        </authorList>
    </citation>
    <scope>NUCLEOTIDE SEQUENCE [LARGE SCALE GENOMIC DNA]</scope>
    <source>
        <strain evidence="10">ATCC BAA-888 / DSM 13862 / ZAS-9</strain>
    </source>
</reference>
<keyword evidence="7" id="KW-0234">DNA repair</keyword>
<reference evidence="9 10" key="2">
    <citation type="journal article" date="2011" name="ISME J.">
        <title>RNA-seq reveals cooperative metabolic interactions between two termite-gut spirochete species in co-culture.</title>
        <authorList>
            <person name="Rosenthal A.Z."/>
            <person name="Matson E.G."/>
            <person name="Eldar A."/>
            <person name="Leadbetter J.R."/>
        </authorList>
    </citation>
    <scope>NUCLEOTIDE SEQUENCE [LARGE SCALE GENOMIC DNA]</scope>
    <source>
        <strain evidence="10">ATCC BAA-888 / DSM 13862 / ZAS-9</strain>
    </source>
</reference>
<evidence type="ECO:0000313" key="10">
    <source>
        <dbReference type="Proteomes" id="UP000009222"/>
    </source>
</evidence>
<dbReference type="AlphaFoldDB" id="F5YA80"/>
<dbReference type="GO" id="GO:0097506">
    <property type="term" value="F:deaminated base DNA N-glycosylase activity"/>
    <property type="evidence" value="ECO:0007669"/>
    <property type="project" value="UniProtKB-ARBA"/>
</dbReference>
<dbReference type="InterPro" id="IPR005122">
    <property type="entry name" value="Uracil-DNA_glycosylase-like"/>
</dbReference>
<evidence type="ECO:0000256" key="2">
    <source>
        <dbReference type="ARBA" id="ARBA00022723"/>
    </source>
</evidence>
<dbReference type="Pfam" id="PF03167">
    <property type="entry name" value="UDG"/>
    <property type="match status" value="1"/>
</dbReference>
<accession>F5YA80</accession>
<dbReference type="InterPro" id="IPR036895">
    <property type="entry name" value="Uracil-DNA_glycosylase-like_sf"/>
</dbReference>
<dbReference type="InParanoid" id="F5YA80"/>
<dbReference type="InterPro" id="IPR051536">
    <property type="entry name" value="UDG_Type-4/5"/>
</dbReference>
<keyword evidence="1" id="KW-0004">4Fe-4S</keyword>
<dbReference type="CDD" id="cd10030">
    <property type="entry name" value="UDG-F4_TTUDGA_SPO1dp_like"/>
    <property type="match status" value="1"/>
</dbReference>
<dbReference type="RefSeq" id="WP_015711214.1">
    <property type="nucleotide sequence ID" value="NC_015577.1"/>
</dbReference>
<dbReference type="KEGG" id="taz:TREAZ_0753"/>
<evidence type="ECO:0000313" key="9">
    <source>
        <dbReference type="EMBL" id="AEF82518.1"/>
    </source>
</evidence>
<evidence type="ECO:0000256" key="1">
    <source>
        <dbReference type="ARBA" id="ARBA00022485"/>
    </source>
</evidence>
<dbReference type="Proteomes" id="UP000009222">
    <property type="component" value="Chromosome"/>
</dbReference>
<dbReference type="SUPFAM" id="SSF52141">
    <property type="entry name" value="Uracil-DNA glycosylase-like"/>
    <property type="match status" value="1"/>
</dbReference>
<keyword evidence="3" id="KW-0227">DNA damage</keyword>
<keyword evidence="10" id="KW-1185">Reference proteome</keyword>
<dbReference type="HOGENOM" id="CLU_044815_1_0_12"/>
<gene>
    <name evidence="9" type="ordered locus">TREAZ_0753</name>
</gene>
<dbReference type="PANTHER" id="PTHR33693:SF1">
    <property type="entry name" value="TYPE-4 URACIL-DNA GLYCOSYLASE"/>
    <property type="match status" value="1"/>
</dbReference>
<dbReference type="SMART" id="SM00987">
    <property type="entry name" value="UreE_C"/>
    <property type="match status" value="1"/>
</dbReference>
<name>F5YA80_LEAAZ</name>
<dbReference type="GO" id="GO:0051539">
    <property type="term" value="F:4 iron, 4 sulfur cluster binding"/>
    <property type="evidence" value="ECO:0007669"/>
    <property type="project" value="UniProtKB-KW"/>
</dbReference>
<keyword evidence="5" id="KW-0408">Iron</keyword>
<proteinExistence type="predicted"/>
<dbReference type="STRING" id="545695.TREAZ_0753"/>
<dbReference type="SMART" id="SM00986">
    <property type="entry name" value="UDG"/>
    <property type="match status" value="1"/>
</dbReference>
<evidence type="ECO:0000256" key="4">
    <source>
        <dbReference type="ARBA" id="ARBA00022801"/>
    </source>
</evidence>
<evidence type="ECO:0000256" key="6">
    <source>
        <dbReference type="ARBA" id="ARBA00023014"/>
    </source>
</evidence>
<dbReference type="GO" id="GO:0046872">
    <property type="term" value="F:metal ion binding"/>
    <property type="evidence" value="ECO:0007669"/>
    <property type="project" value="UniProtKB-KW"/>
</dbReference>
<dbReference type="Gene3D" id="3.40.470.10">
    <property type="entry name" value="Uracil-DNA glycosylase-like domain"/>
    <property type="match status" value="1"/>
</dbReference>
<evidence type="ECO:0000256" key="5">
    <source>
        <dbReference type="ARBA" id="ARBA00023004"/>
    </source>
</evidence>
<feature type="domain" description="Uracil-DNA glycosylase-like" evidence="8">
    <location>
        <begin position="41"/>
        <end position="169"/>
    </location>
</feature>
<dbReference type="PANTHER" id="PTHR33693">
    <property type="entry name" value="TYPE-5 URACIL-DNA GLYCOSYLASE"/>
    <property type="match status" value="1"/>
</dbReference>
<evidence type="ECO:0000256" key="7">
    <source>
        <dbReference type="ARBA" id="ARBA00023204"/>
    </source>
</evidence>
<protein>
    <submittedName>
        <fullName evidence="9">DNA polymerase domain protein</fullName>
    </submittedName>
</protein>
<dbReference type="GO" id="GO:0006281">
    <property type="term" value="P:DNA repair"/>
    <property type="evidence" value="ECO:0007669"/>
    <property type="project" value="UniProtKB-KW"/>
</dbReference>
<keyword evidence="6" id="KW-0411">Iron-sulfur</keyword>
<dbReference type="OrthoDB" id="5290748at2"/>
<sequence length="187" mass="20573">MTSEEKTALAGFIDITGDYLRDGYARLREAYTFSDDTKGQKSENTARPQVIIIGEDLEKDEGPAGQLLDKMLASIGLYRDKNCLVAGISEGADFLDRQIERSKPFCLLCVGEAAVRHLLKTEEDINSLRGNFDEYKSSGGDAIPVLPSYHPSDILKDESLKRPAWEDLKTLKAKLNTLNTGDADGVS</sequence>
<evidence type="ECO:0000259" key="8">
    <source>
        <dbReference type="SMART" id="SM00986"/>
    </source>
</evidence>
<dbReference type="EMBL" id="CP001841">
    <property type="protein sequence ID" value="AEF82518.1"/>
    <property type="molecule type" value="Genomic_DNA"/>
</dbReference>
<keyword evidence="4" id="KW-0378">Hydrolase</keyword>
<organism evidence="9 10">
    <name type="scientific">Leadbettera azotonutricia (strain ATCC BAA-888 / DSM 13862 / ZAS-9)</name>
    <name type="common">Treponema azotonutricium</name>
    <dbReference type="NCBI Taxonomy" id="545695"/>
    <lineage>
        <taxon>Bacteria</taxon>
        <taxon>Pseudomonadati</taxon>
        <taxon>Spirochaetota</taxon>
        <taxon>Spirochaetia</taxon>
        <taxon>Spirochaetales</taxon>
        <taxon>Breznakiellaceae</taxon>
        <taxon>Leadbettera</taxon>
    </lineage>
</organism>